<accession>A0AAD9UGB2</accession>
<gene>
    <name evidence="2" type="ORF">NP493_136g01002</name>
</gene>
<sequence>MSYTTQLKIFWQAIQKTEGLVRPQRPRATDPYEQNRPSPPESIQRCLQNACSGATESCRQKRHEGLLQWTEGSVGTQEEWTCSAEINRWNGDLLW</sequence>
<reference evidence="2" key="1">
    <citation type="journal article" date="2023" name="Mol. Biol. Evol.">
        <title>Third-Generation Sequencing Reveals the Adaptive Role of the Epigenome in Three Deep-Sea Polychaetes.</title>
        <authorList>
            <person name="Perez M."/>
            <person name="Aroh O."/>
            <person name="Sun Y."/>
            <person name="Lan Y."/>
            <person name="Juniper S.K."/>
            <person name="Young C.R."/>
            <person name="Angers B."/>
            <person name="Qian P.Y."/>
        </authorList>
    </citation>
    <scope>NUCLEOTIDE SEQUENCE</scope>
    <source>
        <strain evidence="2">R07B-5</strain>
    </source>
</reference>
<keyword evidence="3" id="KW-1185">Reference proteome</keyword>
<evidence type="ECO:0000256" key="1">
    <source>
        <dbReference type="SAM" id="MobiDB-lite"/>
    </source>
</evidence>
<organism evidence="2 3">
    <name type="scientific">Ridgeia piscesae</name>
    <name type="common">Tubeworm</name>
    <dbReference type="NCBI Taxonomy" id="27915"/>
    <lineage>
        <taxon>Eukaryota</taxon>
        <taxon>Metazoa</taxon>
        <taxon>Spiralia</taxon>
        <taxon>Lophotrochozoa</taxon>
        <taxon>Annelida</taxon>
        <taxon>Polychaeta</taxon>
        <taxon>Sedentaria</taxon>
        <taxon>Canalipalpata</taxon>
        <taxon>Sabellida</taxon>
        <taxon>Siboglinidae</taxon>
        <taxon>Ridgeia</taxon>
    </lineage>
</organism>
<feature type="region of interest" description="Disordered" evidence="1">
    <location>
        <begin position="21"/>
        <end position="44"/>
    </location>
</feature>
<comment type="caution">
    <text evidence="2">The sequence shown here is derived from an EMBL/GenBank/DDBJ whole genome shotgun (WGS) entry which is preliminary data.</text>
</comment>
<dbReference type="EMBL" id="JAODUO010000136">
    <property type="protein sequence ID" value="KAK2188301.1"/>
    <property type="molecule type" value="Genomic_DNA"/>
</dbReference>
<name>A0AAD9UGB2_RIDPI</name>
<evidence type="ECO:0000313" key="3">
    <source>
        <dbReference type="Proteomes" id="UP001209878"/>
    </source>
</evidence>
<evidence type="ECO:0000313" key="2">
    <source>
        <dbReference type="EMBL" id="KAK2188301.1"/>
    </source>
</evidence>
<dbReference type="AlphaFoldDB" id="A0AAD9UGB2"/>
<proteinExistence type="predicted"/>
<protein>
    <submittedName>
        <fullName evidence="2">Uncharacterized protein</fullName>
    </submittedName>
</protein>
<dbReference type="Proteomes" id="UP001209878">
    <property type="component" value="Unassembled WGS sequence"/>
</dbReference>